<proteinExistence type="inferred from homology"/>
<dbReference type="eggNOG" id="arCOG02233">
    <property type="taxonomic scope" value="Archaea"/>
</dbReference>
<dbReference type="InterPro" id="IPR007867">
    <property type="entry name" value="GMC_OxRtase_C"/>
</dbReference>
<evidence type="ECO:0000256" key="1">
    <source>
        <dbReference type="ARBA" id="ARBA00001974"/>
    </source>
</evidence>
<feature type="domain" description="Glucose-methanol-choline oxidoreductase C-terminal" evidence="8">
    <location>
        <begin position="422"/>
        <end position="541"/>
    </location>
</feature>
<sequence length="556" mass="59828">MSGAEDASGGRDARYRQTGDRARGDVDRTPVPDTDVCVVGAGPAGALVADRLAGDREVVVLDAGPRFDPADRLARQERAIRPFYDRPDVWDVGGERDAHEIAGDRPYPLNHARVKGVGGSTLHWQGMVMRLHEDDFNSGTARGVGPDWPIDYEDLRPYYAEAERELGVAGASDNPYAPPREEPHPMPAFEPSYSDSLFAEACESLGIAMHSVPNARNSEPYDGRSPCVGYGTCQPVCPSGAKYDATVHVERAEERGATVIDRASVRSLEHDGDDRVTAAVYATPDGAEHRQTADAFVVAAGGVETPRLLLLSAADRYPEGLANGSGHVGEFFMDHLFAGAGGTLDEPTRQNHVGFYTSACDQFYDEADEAQAPFKLEFFNYAGPSPVETALSGDDWGDPLLDQLREGYGNHVAMGGLVEQAPRADSRIALADDRTDDHGDPAPRVEWSVGERALDTIERANEIQVAILEELGADVEWVAGPDATGPAYHHMGTTRMSDDPDRGVVDADCRTHDLDNCWIASSSVFPTSGAMNPTLTIAALALRVADDVEARLSAQT</sequence>
<dbReference type="Pfam" id="PF00732">
    <property type="entry name" value="GMC_oxred_N"/>
    <property type="match status" value="1"/>
</dbReference>
<gene>
    <name evidence="9" type="ORF">B9H04_12905</name>
</gene>
<dbReference type="GO" id="GO:0050660">
    <property type="term" value="F:flavin adenine dinucleotide binding"/>
    <property type="evidence" value="ECO:0007669"/>
    <property type="project" value="InterPro"/>
</dbReference>
<feature type="compositionally biased region" description="Basic and acidic residues" evidence="6">
    <location>
        <begin position="8"/>
        <end position="30"/>
    </location>
</feature>
<dbReference type="InterPro" id="IPR000172">
    <property type="entry name" value="GMC_OxRdtase_N"/>
</dbReference>
<accession>A0A1X4GKG0</accession>
<evidence type="ECO:0000259" key="7">
    <source>
        <dbReference type="Pfam" id="PF00732"/>
    </source>
</evidence>
<comment type="similarity">
    <text evidence="2">Belongs to the GMC oxidoreductase family.</text>
</comment>
<keyword evidence="4" id="KW-0274">FAD</keyword>
<dbReference type="AlphaFoldDB" id="A0A1X4GKG0"/>
<feature type="region of interest" description="Disordered" evidence="6">
    <location>
        <begin position="1"/>
        <end position="32"/>
    </location>
</feature>
<evidence type="ECO:0000256" key="4">
    <source>
        <dbReference type="ARBA" id="ARBA00022827"/>
    </source>
</evidence>
<dbReference type="STRING" id="1121945.GCA_000421805_02347"/>
<dbReference type="SUPFAM" id="SSF54373">
    <property type="entry name" value="FAD-linked reductases, C-terminal domain"/>
    <property type="match status" value="1"/>
</dbReference>
<evidence type="ECO:0000259" key="8">
    <source>
        <dbReference type="Pfam" id="PF05199"/>
    </source>
</evidence>
<evidence type="ECO:0000256" key="5">
    <source>
        <dbReference type="ARBA" id="ARBA00023002"/>
    </source>
</evidence>
<dbReference type="InterPro" id="IPR051473">
    <property type="entry name" value="P2Ox-like"/>
</dbReference>
<dbReference type="Pfam" id="PF05199">
    <property type="entry name" value="GMC_oxred_C"/>
    <property type="match status" value="1"/>
</dbReference>
<evidence type="ECO:0000256" key="3">
    <source>
        <dbReference type="ARBA" id="ARBA00022630"/>
    </source>
</evidence>
<name>A0A1X4GKG0_HALEZ</name>
<evidence type="ECO:0000256" key="2">
    <source>
        <dbReference type="ARBA" id="ARBA00010790"/>
    </source>
</evidence>
<dbReference type="EMBL" id="NEDJ01000050">
    <property type="protein sequence ID" value="OSO97517.1"/>
    <property type="molecule type" value="Genomic_DNA"/>
</dbReference>
<dbReference type="PANTHER" id="PTHR42784">
    <property type="entry name" value="PYRANOSE 2-OXIDASE"/>
    <property type="match status" value="1"/>
</dbReference>
<dbReference type="PANTHER" id="PTHR42784:SF1">
    <property type="entry name" value="PYRANOSE 2-OXIDASE"/>
    <property type="match status" value="1"/>
</dbReference>
<dbReference type="GO" id="GO:0016614">
    <property type="term" value="F:oxidoreductase activity, acting on CH-OH group of donors"/>
    <property type="evidence" value="ECO:0007669"/>
    <property type="project" value="InterPro"/>
</dbReference>
<keyword evidence="5" id="KW-0560">Oxidoreductase</keyword>
<evidence type="ECO:0000256" key="6">
    <source>
        <dbReference type="SAM" id="MobiDB-lite"/>
    </source>
</evidence>
<comment type="cofactor">
    <cofactor evidence="1">
        <name>FAD</name>
        <dbReference type="ChEBI" id="CHEBI:57692"/>
    </cofactor>
</comment>
<feature type="domain" description="Glucose-methanol-choline oxidoreductase N-terminal" evidence="7">
    <location>
        <begin position="114"/>
        <end position="336"/>
    </location>
</feature>
<protein>
    <submittedName>
        <fullName evidence="9">GMC family oxidoreductase</fullName>
    </submittedName>
</protein>
<dbReference type="InterPro" id="IPR036188">
    <property type="entry name" value="FAD/NAD-bd_sf"/>
</dbReference>
<dbReference type="Proteomes" id="UP000193587">
    <property type="component" value="Unassembled WGS sequence"/>
</dbReference>
<reference evidence="9 10" key="1">
    <citation type="submission" date="2017-04" db="EMBL/GenBank/DDBJ databases">
        <title>MLSA of the genus Halorubrum.</title>
        <authorList>
            <person name="De La Haba R."/>
            <person name="Sanchez-Porro C."/>
            <person name="Infante-Dominguez C."/>
            <person name="Ventosa A."/>
        </authorList>
    </citation>
    <scope>NUCLEOTIDE SEQUENCE [LARGE SCALE GENOMIC DNA]</scope>
    <source>
        <strain evidence="9 10">DSM 17463</strain>
    </source>
</reference>
<dbReference type="Gene3D" id="3.50.50.60">
    <property type="entry name" value="FAD/NAD(P)-binding domain"/>
    <property type="match status" value="2"/>
</dbReference>
<comment type="caution">
    <text evidence="9">The sequence shown here is derived from an EMBL/GenBank/DDBJ whole genome shotgun (WGS) entry which is preliminary data.</text>
</comment>
<evidence type="ECO:0000313" key="9">
    <source>
        <dbReference type="EMBL" id="OSO97517.1"/>
    </source>
</evidence>
<dbReference type="RefSeq" id="WP_085682769.1">
    <property type="nucleotide sequence ID" value="NZ_NEDJ01000050.1"/>
</dbReference>
<organism evidence="9 10">
    <name type="scientific">Halorubrum ezzemoulense DSM 17463</name>
    <dbReference type="NCBI Taxonomy" id="1121945"/>
    <lineage>
        <taxon>Archaea</taxon>
        <taxon>Methanobacteriati</taxon>
        <taxon>Methanobacteriota</taxon>
        <taxon>Stenosarchaea group</taxon>
        <taxon>Halobacteria</taxon>
        <taxon>Halobacteriales</taxon>
        <taxon>Haloferacaceae</taxon>
        <taxon>Halorubrum</taxon>
    </lineage>
</organism>
<keyword evidence="3" id="KW-0285">Flavoprotein</keyword>
<dbReference type="SUPFAM" id="SSF51905">
    <property type="entry name" value="FAD/NAD(P)-binding domain"/>
    <property type="match status" value="1"/>
</dbReference>
<evidence type="ECO:0000313" key="10">
    <source>
        <dbReference type="Proteomes" id="UP000193587"/>
    </source>
</evidence>